<dbReference type="VEuPathDB" id="FungiDB:RhiirFUN_013654"/>
<dbReference type="GO" id="GO:0005737">
    <property type="term" value="C:cytoplasm"/>
    <property type="evidence" value="ECO:0007669"/>
    <property type="project" value="TreeGrafter"/>
</dbReference>
<reference evidence="2 3" key="1">
    <citation type="submission" date="2016-04" db="EMBL/GenBank/DDBJ databases">
        <title>Genome analyses suggest a sexual origin of heterokaryosis in a supposedly ancient asexual fungus.</title>
        <authorList>
            <person name="Ropars J."/>
            <person name="Sedzielewska K."/>
            <person name="Noel J."/>
            <person name="Charron P."/>
            <person name="Farinelli L."/>
            <person name="Marton T."/>
            <person name="Kruger M."/>
            <person name="Pelin A."/>
            <person name="Brachmann A."/>
            <person name="Corradi N."/>
        </authorList>
    </citation>
    <scope>NUCLEOTIDE SEQUENCE [LARGE SCALE GENOMIC DNA]</scope>
    <source>
        <strain evidence="2 3">C2</strain>
    </source>
</reference>
<organism evidence="2 3">
    <name type="scientific">Rhizophagus irregularis</name>
    <dbReference type="NCBI Taxonomy" id="588596"/>
    <lineage>
        <taxon>Eukaryota</taxon>
        <taxon>Fungi</taxon>
        <taxon>Fungi incertae sedis</taxon>
        <taxon>Mucoromycota</taxon>
        <taxon>Glomeromycotina</taxon>
        <taxon>Glomeromycetes</taxon>
        <taxon>Glomerales</taxon>
        <taxon>Glomeraceae</taxon>
        <taxon>Rhizophagus</taxon>
    </lineage>
</organism>
<dbReference type="PANTHER" id="PTHR43625">
    <property type="entry name" value="AFLATOXIN B1 ALDEHYDE REDUCTASE"/>
    <property type="match status" value="1"/>
</dbReference>
<dbReference type="GO" id="GO:0016491">
    <property type="term" value="F:oxidoreductase activity"/>
    <property type="evidence" value="ECO:0007669"/>
    <property type="project" value="UniProtKB-KW"/>
</dbReference>
<reference evidence="2 3" key="2">
    <citation type="submission" date="2017-10" db="EMBL/GenBank/DDBJ databases">
        <title>Extensive intraspecific genome diversity in a model arbuscular mycorrhizal fungus.</title>
        <authorList>
            <person name="Chen E.C.H."/>
            <person name="Morin E."/>
            <person name="Baudet D."/>
            <person name="Noel J."/>
            <person name="Ndikumana S."/>
            <person name="Charron P."/>
            <person name="St-Onge C."/>
            <person name="Giorgi J."/>
            <person name="Grigoriev I.V."/>
            <person name="Roux C."/>
            <person name="Martin F.M."/>
            <person name="Corradi N."/>
        </authorList>
    </citation>
    <scope>NUCLEOTIDE SEQUENCE [LARGE SCALE GENOMIC DNA]</scope>
    <source>
        <strain evidence="2 3">C2</strain>
    </source>
</reference>
<dbReference type="InterPro" id="IPR036812">
    <property type="entry name" value="NAD(P)_OxRdtase_dom_sf"/>
</dbReference>
<dbReference type="VEuPathDB" id="FungiDB:RhiirA1_411607"/>
<protein>
    <submittedName>
        <fullName evidence="2">Uncharacterized protein</fullName>
    </submittedName>
</protein>
<dbReference type="AlphaFoldDB" id="A0A2N1NMQ0"/>
<dbReference type="Gene3D" id="3.20.20.100">
    <property type="entry name" value="NADP-dependent oxidoreductase domain"/>
    <property type="match status" value="1"/>
</dbReference>
<dbReference type="SUPFAM" id="SSF51430">
    <property type="entry name" value="NAD(P)-linked oxidoreductase"/>
    <property type="match status" value="1"/>
</dbReference>
<name>A0A2N1NMQ0_9GLOM</name>
<evidence type="ECO:0000256" key="1">
    <source>
        <dbReference type="ARBA" id="ARBA00023002"/>
    </source>
</evidence>
<gene>
    <name evidence="2" type="ORF">RhiirC2_773991</name>
</gene>
<keyword evidence="1" id="KW-0560">Oxidoreductase</keyword>
<proteinExistence type="predicted"/>
<dbReference type="Proteomes" id="UP000233469">
    <property type="component" value="Unassembled WGS sequence"/>
</dbReference>
<accession>A0A2N1NMQ0</accession>
<dbReference type="EMBL" id="LLXL01000264">
    <property type="protein sequence ID" value="PKK75134.1"/>
    <property type="molecule type" value="Genomic_DNA"/>
</dbReference>
<dbReference type="InterPro" id="IPR050791">
    <property type="entry name" value="Aldo-Keto_reductase"/>
</dbReference>
<dbReference type="VEuPathDB" id="FungiDB:FUN_015653"/>
<comment type="caution">
    <text evidence="2">The sequence shown here is derived from an EMBL/GenBank/DDBJ whole genome shotgun (WGS) entry which is preliminary data.</text>
</comment>
<evidence type="ECO:0000313" key="2">
    <source>
        <dbReference type="EMBL" id="PKK75134.1"/>
    </source>
</evidence>
<dbReference type="PANTHER" id="PTHR43625:SF40">
    <property type="entry name" value="ALDO-KETO REDUCTASE YAKC [NADP(+)]"/>
    <property type="match status" value="1"/>
</dbReference>
<evidence type="ECO:0000313" key="3">
    <source>
        <dbReference type="Proteomes" id="UP000233469"/>
    </source>
</evidence>
<sequence>MSHSFRELGSCDLRVRARSNTGPIDGQNNINVLNRPIECNFWDTAQILLKESKSIGLSECSAETLRRAYKVHPIAAVQGKYKSIDDFEPDDVRRTIPRFQGENFIKNLELAHKFEEYAITPDNIVAIPGKHLEENFDAIKVNLNSDELTEIRKFINSKIIGDRYSSDILDMVGLNKYEVTITVNLRFTVCPLRSSL</sequence>